<feature type="domain" description="Cell envelope-related transcriptional attenuator" evidence="3">
    <location>
        <begin position="99"/>
        <end position="255"/>
    </location>
</feature>
<dbReference type="InterPro" id="IPR050922">
    <property type="entry name" value="LytR/CpsA/Psr_CW_biosynth"/>
</dbReference>
<sequence length="384" mass="39254">MPQPLPRTPRVPPRAQPPQPRWGRIILVVLLTVLLIAATAIALGAARLSSQLTTVDLSDPGPDPIADYSGAFDVLLVGSDGRAGQGAQYGEGSDIAGARNDVTLLLHVNAAHNQATIVSFPRDLLIDFPACTSPKGTRVPAETGVAFGAGLSRGGLGCVATAVESLTGSRIRFAAQISFQGVIELSTAVGGVPVCFTGPIDDPRSGLSIPSAGTFDLSGEQALALLRSQHGVGDGSDLARISTQQVFLSSLARTLRARATLADPVRLYAIADTASRTMVLSTDLADPGTLASLATTVAGIPVETMALVTYPYLPHGNRVVPDKAAATTLFGLIAADQPLHLDASHTGRGATTSGGPAPTSPTASSLPKNVDGQNADRATCVVPA</sequence>
<dbReference type="NCBIfam" id="TIGR00350">
    <property type="entry name" value="lytR_cpsA_psr"/>
    <property type="match status" value="1"/>
</dbReference>
<dbReference type="Gene3D" id="3.40.630.190">
    <property type="entry name" value="LCP protein"/>
    <property type="match status" value="1"/>
</dbReference>
<dbReference type="AlphaFoldDB" id="A0A4Q2ELJ8"/>
<dbReference type="InterPro" id="IPR004474">
    <property type="entry name" value="LytR_CpsA_psr"/>
</dbReference>
<evidence type="ECO:0000313" key="5">
    <source>
        <dbReference type="Proteomes" id="UP000290624"/>
    </source>
</evidence>
<dbReference type="PANTHER" id="PTHR33392:SF6">
    <property type="entry name" value="POLYISOPRENYL-TEICHOIC ACID--PEPTIDOGLYCAN TEICHOIC ACID TRANSFERASE TAGU"/>
    <property type="match status" value="1"/>
</dbReference>
<feature type="region of interest" description="Disordered" evidence="2">
    <location>
        <begin position="343"/>
        <end position="384"/>
    </location>
</feature>
<gene>
    <name evidence="4" type="ORF">C1706_03275</name>
</gene>
<evidence type="ECO:0000313" key="4">
    <source>
        <dbReference type="EMBL" id="RXW32915.1"/>
    </source>
</evidence>
<comment type="caution">
    <text evidence="4">The sequence shown here is derived from an EMBL/GenBank/DDBJ whole genome shotgun (WGS) entry which is preliminary data.</text>
</comment>
<comment type="similarity">
    <text evidence="1">Belongs to the LytR/CpsA/Psr (LCP) family.</text>
</comment>
<dbReference type="PANTHER" id="PTHR33392">
    <property type="entry name" value="POLYISOPRENYL-TEICHOIC ACID--PEPTIDOGLYCAN TEICHOIC ACID TRANSFERASE TAGU"/>
    <property type="match status" value="1"/>
</dbReference>
<evidence type="ECO:0000256" key="1">
    <source>
        <dbReference type="ARBA" id="ARBA00006068"/>
    </source>
</evidence>
<dbReference type="OrthoDB" id="9782542at2"/>
<organism evidence="4 5">
    <name type="scientific">Propioniciclava flava</name>
    <dbReference type="NCBI Taxonomy" id="2072026"/>
    <lineage>
        <taxon>Bacteria</taxon>
        <taxon>Bacillati</taxon>
        <taxon>Actinomycetota</taxon>
        <taxon>Actinomycetes</taxon>
        <taxon>Propionibacteriales</taxon>
        <taxon>Propionibacteriaceae</taxon>
        <taxon>Propioniciclava</taxon>
    </lineage>
</organism>
<accession>A0A4Q2ELJ8</accession>
<keyword evidence="5" id="KW-1185">Reference proteome</keyword>
<reference evidence="4 5" key="1">
    <citation type="submission" date="2018-01" db="EMBL/GenBank/DDBJ databases">
        <title>Lactibacter flavus gen. nov., sp. nov., a novel bacterium of the family Propionibacteriaceae isolated from raw milk and dairy products.</title>
        <authorList>
            <person name="Wenning M."/>
            <person name="Breitenwieser F."/>
            <person name="Huptas C."/>
            <person name="von Neubeck M."/>
            <person name="Busse H.-J."/>
            <person name="Scherer S."/>
        </authorList>
    </citation>
    <scope>NUCLEOTIDE SEQUENCE [LARGE SCALE GENOMIC DNA]</scope>
    <source>
        <strain evidence="4 5">VG341</strain>
    </source>
</reference>
<dbReference type="EMBL" id="PPCV01000002">
    <property type="protein sequence ID" value="RXW32915.1"/>
    <property type="molecule type" value="Genomic_DNA"/>
</dbReference>
<proteinExistence type="inferred from homology"/>
<feature type="compositionally biased region" description="Low complexity" evidence="2">
    <location>
        <begin position="349"/>
        <end position="365"/>
    </location>
</feature>
<dbReference type="RefSeq" id="WP_129457811.1">
    <property type="nucleotide sequence ID" value="NZ_PPCV01000002.1"/>
</dbReference>
<protein>
    <submittedName>
        <fullName evidence="4">LytR family transcriptional regulator</fullName>
    </submittedName>
</protein>
<evidence type="ECO:0000256" key="2">
    <source>
        <dbReference type="SAM" id="MobiDB-lite"/>
    </source>
</evidence>
<dbReference type="Pfam" id="PF03816">
    <property type="entry name" value="LytR_cpsA_psr"/>
    <property type="match status" value="1"/>
</dbReference>
<evidence type="ECO:0000259" key="3">
    <source>
        <dbReference type="Pfam" id="PF03816"/>
    </source>
</evidence>
<name>A0A4Q2ELJ8_9ACTN</name>
<dbReference type="Proteomes" id="UP000290624">
    <property type="component" value="Unassembled WGS sequence"/>
</dbReference>